<feature type="region of interest" description="Disordered" evidence="1">
    <location>
        <begin position="269"/>
        <end position="326"/>
    </location>
</feature>
<dbReference type="GO" id="GO:0004222">
    <property type="term" value="F:metalloendopeptidase activity"/>
    <property type="evidence" value="ECO:0007669"/>
    <property type="project" value="TreeGrafter"/>
</dbReference>
<evidence type="ECO:0000256" key="2">
    <source>
        <dbReference type="SAM" id="Phobius"/>
    </source>
</evidence>
<name>A0A1E5L7T1_9FIRM</name>
<dbReference type="PANTHER" id="PTHR21666">
    <property type="entry name" value="PEPTIDASE-RELATED"/>
    <property type="match status" value="1"/>
</dbReference>
<dbReference type="STRING" id="1390249.BHU72_14720"/>
<feature type="domain" description="M23ase beta-sheet core" evidence="3">
    <location>
        <begin position="94"/>
        <end position="194"/>
    </location>
</feature>
<evidence type="ECO:0000313" key="4">
    <source>
        <dbReference type="EMBL" id="OEH86003.1"/>
    </source>
</evidence>
<evidence type="ECO:0000259" key="3">
    <source>
        <dbReference type="Pfam" id="PF01551"/>
    </source>
</evidence>
<accession>A0A1E5L7T1</accession>
<feature type="transmembrane region" description="Helical" evidence="2">
    <location>
        <begin position="20"/>
        <end position="36"/>
    </location>
</feature>
<keyword evidence="2" id="KW-0472">Membrane</keyword>
<dbReference type="AlphaFoldDB" id="A0A1E5L7T1"/>
<dbReference type="Gene3D" id="2.70.70.10">
    <property type="entry name" value="Glucose Permease (Domain IIA)"/>
    <property type="match status" value="1"/>
</dbReference>
<keyword evidence="2" id="KW-0812">Transmembrane</keyword>
<protein>
    <recommendedName>
        <fullName evidence="3">M23ase beta-sheet core domain-containing protein</fullName>
    </recommendedName>
</protein>
<evidence type="ECO:0000256" key="1">
    <source>
        <dbReference type="SAM" id="MobiDB-lite"/>
    </source>
</evidence>
<dbReference type="Pfam" id="PF01551">
    <property type="entry name" value="Peptidase_M23"/>
    <property type="match status" value="1"/>
</dbReference>
<organism evidence="4 5">
    <name type="scientific">Desulfuribacillus stibiiarsenatis</name>
    <dbReference type="NCBI Taxonomy" id="1390249"/>
    <lineage>
        <taxon>Bacteria</taxon>
        <taxon>Bacillati</taxon>
        <taxon>Bacillota</taxon>
        <taxon>Desulfuribacillia</taxon>
        <taxon>Desulfuribacillales</taxon>
        <taxon>Desulfuribacillaceae</taxon>
        <taxon>Desulfuribacillus</taxon>
    </lineage>
</organism>
<feature type="compositionally biased region" description="Acidic residues" evidence="1">
    <location>
        <begin position="299"/>
        <end position="316"/>
    </location>
</feature>
<dbReference type="RefSeq" id="WP_069701604.1">
    <property type="nucleotide sequence ID" value="NZ_MJAT01000009.1"/>
</dbReference>
<gene>
    <name evidence="4" type="ORF">BHU72_14720</name>
</gene>
<dbReference type="InterPro" id="IPR016047">
    <property type="entry name" value="M23ase_b-sheet_dom"/>
</dbReference>
<comment type="caution">
    <text evidence="4">The sequence shown here is derived from an EMBL/GenBank/DDBJ whole genome shotgun (WGS) entry which is preliminary data.</text>
</comment>
<dbReference type="InterPro" id="IPR050570">
    <property type="entry name" value="Cell_wall_metabolism_enzyme"/>
</dbReference>
<sequence>MWQKISVKIGISMFQWLRENIAVVLLIIAVMLYTFLEDSTDELFGSDASTNEYMMTRQVEGVNKWNILWPTPKNYDISSPYGMRIDPFTGKLAFHTGIDIPGSFGDPIQATQNGKVIRIEEEAKGNGYGNVIYIEHKIGRDTFTTVYAHLLNILVEEGQTVEQGERIGTIGSSGRSTGPHLHFEIRQKDKYLDPFKMSYLYSLFAKKLVPEGDKLIEELVQQIQAGLGPNQALVGYEAWFGLQVIDSNMSKVVFHNRVKVWGKFEIETCTPTGGGGGGGEGEGSEDGGEGNGDGASGESGDEEGSSGDEAGNDEGESGGGGSISCSIETVEAQLEKDYFMTFGKKEALFTNDWR</sequence>
<dbReference type="SUPFAM" id="SSF51261">
    <property type="entry name" value="Duplicated hybrid motif"/>
    <property type="match status" value="1"/>
</dbReference>
<proteinExistence type="predicted"/>
<keyword evidence="5" id="KW-1185">Reference proteome</keyword>
<dbReference type="Proteomes" id="UP000095255">
    <property type="component" value="Unassembled WGS sequence"/>
</dbReference>
<dbReference type="InterPro" id="IPR011055">
    <property type="entry name" value="Dup_hybrid_motif"/>
</dbReference>
<dbReference type="CDD" id="cd12797">
    <property type="entry name" value="M23_peptidase"/>
    <property type="match status" value="1"/>
</dbReference>
<reference evidence="4 5" key="1">
    <citation type="submission" date="2016-09" db="EMBL/GenBank/DDBJ databases">
        <title>Desulfuribacillus arsenicus sp. nov., an obligately anaerobic, dissimilatory arsenic- and antimonate-reducing bacterium isolated from anoxic sediments.</title>
        <authorList>
            <person name="Abin C.A."/>
            <person name="Hollibaugh J.T."/>
        </authorList>
    </citation>
    <scope>NUCLEOTIDE SEQUENCE [LARGE SCALE GENOMIC DNA]</scope>
    <source>
        <strain evidence="4 5">MLFW-2</strain>
    </source>
</reference>
<dbReference type="OrthoDB" id="9805070at2"/>
<dbReference type="PANTHER" id="PTHR21666:SF270">
    <property type="entry name" value="MUREIN HYDROLASE ACTIVATOR ENVC"/>
    <property type="match status" value="1"/>
</dbReference>
<dbReference type="EMBL" id="MJAT01000009">
    <property type="protein sequence ID" value="OEH86003.1"/>
    <property type="molecule type" value="Genomic_DNA"/>
</dbReference>
<feature type="compositionally biased region" description="Gly residues" evidence="1">
    <location>
        <begin position="272"/>
        <end position="281"/>
    </location>
</feature>
<evidence type="ECO:0000313" key="5">
    <source>
        <dbReference type="Proteomes" id="UP000095255"/>
    </source>
</evidence>
<keyword evidence="2" id="KW-1133">Transmembrane helix</keyword>